<keyword evidence="3" id="KW-1185">Reference proteome</keyword>
<evidence type="ECO:0000313" key="3">
    <source>
        <dbReference type="Proteomes" id="UP000319160"/>
    </source>
</evidence>
<dbReference type="EMBL" id="VFLP01000116">
    <property type="protein sequence ID" value="TRX87836.1"/>
    <property type="molecule type" value="Genomic_DNA"/>
</dbReference>
<protein>
    <submittedName>
        <fullName evidence="2">Uncharacterized protein</fullName>
    </submittedName>
</protein>
<gene>
    <name evidence="2" type="ORF">FHL15_011276</name>
</gene>
<name>A0A553HIV2_9PEZI</name>
<evidence type="ECO:0000313" key="2">
    <source>
        <dbReference type="EMBL" id="TRX87836.1"/>
    </source>
</evidence>
<feature type="compositionally biased region" description="Basic and acidic residues" evidence="1">
    <location>
        <begin position="57"/>
        <end position="71"/>
    </location>
</feature>
<reference evidence="3" key="1">
    <citation type="submission" date="2019-06" db="EMBL/GenBank/DDBJ databases">
        <title>Draft genome sequence of the griseofulvin-producing fungus Xylaria cubensis strain G536.</title>
        <authorList>
            <person name="Mead M.E."/>
            <person name="Raja H.A."/>
            <person name="Steenwyk J.L."/>
            <person name="Knowles S.L."/>
            <person name="Oberlies N.H."/>
            <person name="Rokas A."/>
        </authorList>
    </citation>
    <scope>NUCLEOTIDE SEQUENCE [LARGE SCALE GENOMIC DNA]</scope>
    <source>
        <strain evidence="3">G536</strain>
    </source>
</reference>
<feature type="region of interest" description="Disordered" evidence="1">
    <location>
        <begin position="22"/>
        <end position="88"/>
    </location>
</feature>
<proteinExistence type="predicted"/>
<accession>A0A553HIV2</accession>
<dbReference type="Proteomes" id="UP000319160">
    <property type="component" value="Unassembled WGS sequence"/>
</dbReference>
<feature type="compositionally biased region" description="Polar residues" evidence="1">
    <location>
        <begin position="47"/>
        <end position="56"/>
    </location>
</feature>
<evidence type="ECO:0000256" key="1">
    <source>
        <dbReference type="SAM" id="MobiDB-lite"/>
    </source>
</evidence>
<feature type="compositionally biased region" description="Gly residues" evidence="1">
    <location>
        <begin position="76"/>
        <end position="88"/>
    </location>
</feature>
<sequence length="99" mass="10905">MATHQQAPRKIDLSTLQSAEIEHAKPGPQSPQLEKDAARAMAHTAEWQPSQQQTTTEGRRGYRQEDRRREMTMMGSSGGEGRQGLGLGLWLGFSEGRGA</sequence>
<dbReference type="OrthoDB" id="5425892at2759"/>
<dbReference type="AlphaFoldDB" id="A0A553HIV2"/>
<comment type="caution">
    <text evidence="2">The sequence shown here is derived from an EMBL/GenBank/DDBJ whole genome shotgun (WGS) entry which is preliminary data.</text>
</comment>
<organism evidence="2 3">
    <name type="scientific">Xylaria flabelliformis</name>
    <dbReference type="NCBI Taxonomy" id="2512241"/>
    <lineage>
        <taxon>Eukaryota</taxon>
        <taxon>Fungi</taxon>
        <taxon>Dikarya</taxon>
        <taxon>Ascomycota</taxon>
        <taxon>Pezizomycotina</taxon>
        <taxon>Sordariomycetes</taxon>
        <taxon>Xylariomycetidae</taxon>
        <taxon>Xylariales</taxon>
        <taxon>Xylariaceae</taxon>
        <taxon>Xylaria</taxon>
    </lineage>
</organism>